<geneLocation type="plasmid" evidence="2"/>
<dbReference type="EMBL" id="CP009417">
    <property type="protein sequence ID" value="AJD93109.1"/>
    <property type="molecule type" value="Genomic_DNA"/>
</dbReference>
<sequence length="84" mass="9817">MTKRVFLLVTGEEYSAMTFSQEYNAQAFYESMVADGETERELEDGTVEIKEFGAVDDEFIQFIRDEIMDYDQSKDTDFFEVKPV</sequence>
<reference evidence="1 2" key="1">
    <citation type="submission" date="2014-08" db="EMBL/GenBank/DDBJ databases">
        <title>Complete genome of a marine bacteria Jeotgalibacillus malaysiensis.</title>
        <authorList>
            <person name="Yaakop A.S."/>
            <person name="Chan K.-G."/>
            <person name="Goh K.M."/>
        </authorList>
    </citation>
    <scope>NUCLEOTIDE SEQUENCE [LARGE SCALE GENOMIC DNA]</scope>
    <source>
        <strain evidence="1 2">D5</strain>
        <plasmid evidence="2">Plasmid</plasmid>
    </source>
</reference>
<dbReference type="BioCyc" id="JESP1508404:G14D9-13075-MONOMER"/>
<evidence type="ECO:0000313" key="1">
    <source>
        <dbReference type="EMBL" id="AJD93109.1"/>
    </source>
</evidence>
<proteinExistence type="predicted"/>
<accession>A0A0B5AYN2</accession>
<dbReference type="HOGENOM" id="CLU_163842_0_0_9"/>
<dbReference type="KEGG" id="jeo:JMA_37910"/>
<keyword evidence="2" id="KW-1185">Reference proteome</keyword>
<protein>
    <submittedName>
        <fullName evidence="1">Uncharacterized protein</fullName>
    </submittedName>
</protein>
<dbReference type="AlphaFoldDB" id="A0A0B5AYN2"/>
<name>A0A0B5AYN2_9BACL</name>
<evidence type="ECO:0000313" key="2">
    <source>
        <dbReference type="Proteomes" id="UP000031449"/>
    </source>
</evidence>
<gene>
    <name evidence="1" type="ORF">JMA_37910</name>
</gene>
<dbReference type="Proteomes" id="UP000031449">
    <property type="component" value="Plasmid unnamed"/>
</dbReference>
<keyword evidence="1" id="KW-0614">Plasmid</keyword>
<organism evidence="1 2">
    <name type="scientific">Jeotgalibacillus malaysiensis</name>
    <dbReference type="NCBI Taxonomy" id="1508404"/>
    <lineage>
        <taxon>Bacteria</taxon>
        <taxon>Bacillati</taxon>
        <taxon>Bacillota</taxon>
        <taxon>Bacilli</taxon>
        <taxon>Bacillales</taxon>
        <taxon>Caryophanaceae</taxon>
        <taxon>Jeotgalibacillus</taxon>
    </lineage>
</organism>